<reference evidence="3" key="1">
    <citation type="submission" date="2021-01" db="EMBL/GenBank/DDBJ databases">
        <authorList>
            <person name="Corre E."/>
            <person name="Pelletier E."/>
            <person name="Niang G."/>
            <person name="Scheremetjew M."/>
            <person name="Finn R."/>
            <person name="Kale V."/>
            <person name="Holt S."/>
            <person name="Cochrane G."/>
            <person name="Meng A."/>
            <person name="Brown T."/>
            <person name="Cohen L."/>
        </authorList>
    </citation>
    <scope>NUCLEOTIDE SEQUENCE</scope>
    <source>
        <strain evidence="3">CCMP325</strain>
    </source>
</reference>
<evidence type="ECO:0000313" key="3">
    <source>
        <dbReference type="EMBL" id="CAD8465648.1"/>
    </source>
</evidence>
<protein>
    <recommendedName>
        <fullName evidence="4">Heat shock protein 70</fullName>
    </recommendedName>
</protein>
<dbReference type="PANTHER" id="PTHR19375">
    <property type="entry name" value="HEAT SHOCK PROTEIN 70KDA"/>
    <property type="match status" value="1"/>
</dbReference>
<gene>
    <name evidence="3" type="ORF">HPHI1048_LOCUS284</name>
</gene>
<accession>A0A7S0HAF8</accession>
<dbReference type="SUPFAM" id="SSF100920">
    <property type="entry name" value="Heat shock protein 70kD (HSP70), peptide-binding domain"/>
    <property type="match status" value="1"/>
</dbReference>
<evidence type="ECO:0008006" key="4">
    <source>
        <dbReference type="Google" id="ProtNLM"/>
    </source>
</evidence>
<keyword evidence="1" id="KW-0547">Nucleotide-binding</keyword>
<dbReference type="Pfam" id="PF00012">
    <property type="entry name" value="HSP70"/>
    <property type="match status" value="1"/>
</dbReference>
<dbReference type="Gene3D" id="2.60.34.10">
    <property type="entry name" value="Substrate Binding Domain Of DNAk, Chain A, domain 1"/>
    <property type="match status" value="1"/>
</dbReference>
<evidence type="ECO:0000256" key="1">
    <source>
        <dbReference type="ARBA" id="ARBA00022741"/>
    </source>
</evidence>
<sequence length="148" mass="16444">MIDVVPRPLCIATANHRDRSRSFATPVINSCTPIPPEGISYTECFANSRDDQTCITLRICEGEAEFFDDNVKLGVFEVTDIPPRPRGQVTIKVTMRVDSNGILSVAAKVDQTGQEMEVTVTSNKGRMTSEQILEKQSENQMYEANTQT</sequence>
<dbReference type="InterPro" id="IPR013126">
    <property type="entry name" value="Hsp_70_fam"/>
</dbReference>
<dbReference type="AlphaFoldDB" id="A0A7S0HAF8"/>
<dbReference type="GO" id="GO:0005524">
    <property type="term" value="F:ATP binding"/>
    <property type="evidence" value="ECO:0007669"/>
    <property type="project" value="UniProtKB-KW"/>
</dbReference>
<name>A0A7S0HAF8_9CRYP</name>
<dbReference type="GO" id="GO:0140662">
    <property type="term" value="F:ATP-dependent protein folding chaperone"/>
    <property type="evidence" value="ECO:0007669"/>
    <property type="project" value="InterPro"/>
</dbReference>
<dbReference type="EMBL" id="HBEO01000384">
    <property type="protein sequence ID" value="CAD8465648.1"/>
    <property type="molecule type" value="Transcribed_RNA"/>
</dbReference>
<evidence type="ECO:0000256" key="2">
    <source>
        <dbReference type="ARBA" id="ARBA00022840"/>
    </source>
</evidence>
<proteinExistence type="predicted"/>
<organism evidence="3">
    <name type="scientific">Hanusia phi</name>
    <dbReference type="NCBI Taxonomy" id="3032"/>
    <lineage>
        <taxon>Eukaryota</taxon>
        <taxon>Cryptophyceae</taxon>
        <taxon>Pyrenomonadales</taxon>
        <taxon>Geminigeraceae</taxon>
        <taxon>Hanusia</taxon>
    </lineage>
</organism>
<dbReference type="InterPro" id="IPR029047">
    <property type="entry name" value="HSP70_peptide-bd_sf"/>
</dbReference>
<keyword evidence="2" id="KW-0067">ATP-binding</keyword>